<name>A0A484IFS8_9ARCH</name>
<dbReference type="PIRSF" id="PIRSF005859">
    <property type="entry name" value="PBR"/>
    <property type="match status" value="1"/>
</dbReference>
<organism evidence="7 8">
    <name type="scientific">Candidatus Nitrosocosmicus franklandianus</name>
    <dbReference type="NCBI Taxonomy" id="1798806"/>
    <lineage>
        <taxon>Archaea</taxon>
        <taxon>Nitrososphaerota</taxon>
        <taxon>Nitrososphaeria</taxon>
        <taxon>Nitrososphaerales</taxon>
        <taxon>Nitrososphaeraceae</taxon>
        <taxon>Candidatus Nitrosocosmicus</taxon>
    </lineage>
</organism>
<dbReference type="EMBL" id="LR216287">
    <property type="protein sequence ID" value="VFJ14492.1"/>
    <property type="molecule type" value="Genomic_DNA"/>
</dbReference>
<dbReference type="PANTHER" id="PTHR10057:SF0">
    <property type="entry name" value="TRANSLOCATOR PROTEIN"/>
    <property type="match status" value="1"/>
</dbReference>
<keyword evidence="3 6" id="KW-0812">Transmembrane</keyword>
<dbReference type="GeneID" id="39421418"/>
<dbReference type="GO" id="GO:0016020">
    <property type="term" value="C:membrane"/>
    <property type="evidence" value="ECO:0007669"/>
    <property type="project" value="UniProtKB-SubCell"/>
</dbReference>
<sequence length="160" mass="18442">MISYVQKVLKFIISIIICQSAGIFGSLFTFDSISDWYVTLEKPAFAPPNWIFGPVWITLYFLMGLSLYIVWKDELKSKTRNAFFVVFGIQLILNALWSFLFFGLRSPFLGLLDIILLDIMVIVTIIYANSISKLAMILLIPYLIWIVFASFLNYVIFLVN</sequence>
<reference evidence="7 8" key="1">
    <citation type="submission" date="2019-02" db="EMBL/GenBank/DDBJ databases">
        <authorList>
            <person name="Lehtovirta-Morley E L."/>
        </authorList>
    </citation>
    <scope>NUCLEOTIDE SEQUENCE [LARGE SCALE GENOMIC DNA]</scope>
    <source>
        <strain evidence="7">NFRAN1</strain>
    </source>
</reference>
<dbReference type="Gene3D" id="1.20.1260.100">
    <property type="entry name" value="TspO/MBR protein"/>
    <property type="match status" value="1"/>
</dbReference>
<dbReference type="CDD" id="cd15904">
    <property type="entry name" value="TSPO_MBR"/>
    <property type="match status" value="1"/>
</dbReference>
<dbReference type="Pfam" id="PF03073">
    <property type="entry name" value="TspO_MBR"/>
    <property type="match status" value="1"/>
</dbReference>
<evidence type="ECO:0000256" key="4">
    <source>
        <dbReference type="ARBA" id="ARBA00022989"/>
    </source>
</evidence>
<comment type="subcellular location">
    <subcellularLocation>
        <location evidence="1">Membrane</location>
        <topology evidence="1">Multi-pass membrane protein</topology>
    </subcellularLocation>
</comment>
<dbReference type="PANTHER" id="PTHR10057">
    <property type="entry name" value="PERIPHERAL-TYPE BENZODIAZEPINE RECEPTOR"/>
    <property type="match status" value="1"/>
</dbReference>
<dbReference type="OrthoDB" id="212929at2157"/>
<dbReference type="InterPro" id="IPR004307">
    <property type="entry name" value="TspO_MBR"/>
</dbReference>
<comment type="similarity">
    <text evidence="2">Belongs to the TspO/BZRP family.</text>
</comment>
<evidence type="ECO:0000256" key="3">
    <source>
        <dbReference type="ARBA" id="ARBA00022692"/>
    </source>
</evidence>
<evidence type="ECO:0000313" key="7">
    <source>
        <dbReference type="EMBL" id="VFJ14492.1"/>
    </source>
</evidence>
<dbReference type="KEGG" id="nfn:NFRAN_2170"/>
<gene>
    <name evidence="7" type="primary">tspO</name>
    <name evidence="7" type="ORF">NFRAN_2170</name>
</gene>
<dbReference type="InterPro" id="IPR038330">
    <property type="entry name" value="TspO/MBR-related_sf"/>
</dbReference>
<evidence type="ECO:0000256" key="6">
    <source>
        <dbReference type="SAM" id="Phobius"/>
    </source>
</evidence>
<keyword evidence="5 6" id="KW-0472">Membrane</keyword>
<feature type="transmembrane region" description="Helical" evidence="6">
    <location>
        <begin position="135"/>
        <end position="157"/>
    </location>
</feature>
<evidence type="ECO:0000313" key="8">
    <source>
        <dbReference type="Proteomes" id="UP000294299"/>
    </source>
</evidence>
<keyword evidence="8" id="KW-1185">Reference proteome</keyword>
<feature type="transmembrane region" description="Helical" evidence="6">
    <location>
        <begin position="108"/>
        <end position="128"/>
    </location>
</feature>
<dbReference type="Proteomes" id="UP000294299">
    <property type="component" value="Chromosome NFRAN"/>
</dbReference>
<evidence type="ECO:0000256" key="2">
    <source>
        <dbReference type="ARBA" id="ARBA00007524"/>
    </source>
</evidence>
<evidence type="ECO:0000256" key="5">
    <source>
        <dbReference type="ARBA" id="ARBA00023136"/>
    </source>
</evidence>
<keyword evidence="4 6" id="KW-1133">Transmembrane helix</keyword>
<dbReference type="FunFam" id="1.20.1260.100:FF:000001">
    <property type="entry name" value="translocator protein 2"/>
    <property type="match status" value="1"/>
</dbReference>
<dbReference type="AlphaFoldDB" id="A0A484IFS8"/>
<feature type="transmembrane region" description="Helical" evidence="6">
    <location>
        <begin position="12"/>
        <end position="30"/>
    </location>
</feature>
<dbReference type="RefSeq" id="WP_134484682.1">
    <property type="nucleotide sequence ID" value="NZ_LR216287.1"/>
</dbReference>
<protein>
    <submittedName>
        <fullName evidence="7">Tryptophan-rich protein TspO</fullName>
    </submittedName>
</protein>
<accession>A0A484IFS8</accession>
<dbReference type="GO" id="GO:0033013">
    <property type="term" value="P:tetrapyrrole metabolic process"/>
    <property type="evidence" value="ECO:0007669"/>
    <property type="project" value="UniProtKB-ARBA"/>
</dbReference>
<feature type="transmembrane region" description="Helical" evidence="6">
    <location>
        <begin position="50"/>
        <end position="70"/>
    </location>
</feature>
<proteinExistence type="inferred from homology"/>
<evidence type="ECO:0000256" key="1">
    <source>
        <dbReference type="ARBA" id="ARBA00004141"/>
    </source>
</evidence>
<feature type="transmembrane region" description="Helical" evidence="6">
    <location>
        <begin position="82"/>
        <end position="102"/>
    </location>
</feature>